<dbReference type="EMBL" id="QOQW01000001">
    <property type="protein sequence ID" value="RCK81458.1"/>
    <property type="molecule type" value="Genomic_DNA"/>
</dbReference>
<protein>
    <submittedName>
        <fullName evidence="8">[FeFe] trimeric bifurcating hydrogernase, NuoE-like subunit</fullName>
    </submittedName>
</protein>
<evidence type="ECO:0000256" key="5">
    <source>
        <dbReference type="ARBA" id="ARBA00023014"/>
    </source>
</evidence>
<sequence length="172" mass="19234">MLASEKDQLRHEITAIAKKYEFHRSGLMPVLQHVQRAYHHISPEAMQEVADVFGIHPAEVHGVVSFYSFLSTKKKGKFIIRLCQTISCEMADKKAIATQLENDLGIKFGETTPDGMFTLEYTNCLGMCDQGPAMLVNDEVYTKVTPEGVADIIESYVKKFGAHVTHEEGAEK</sequence>
<dbReference type="GO" id="GO:0003954">
    <property type="term" value="F:NADH dehydrogenase activity"/>
    <property type="evidence" value="ECO:0007669"/>
    <property type="project" value="TreeGrafter"/>
</dbReference>
<dbReference type="InterPro" id="IPR036249">
    <property type="entry name" value="Thioredoxin-like_sf"/>
</dbReference>
<comment type="cofactor">
    <cofactor evidence="6">
        <name>[2Fe-2S] cluster</name>
        <dbReference type="ChEBI" id="CHEBI:190135"/>
    </cofactor>
</comment>
<evidence type="ECO:0000313" key="8">
    <source>
        <dbReference type="EMBL" id="RCK81458.1"/>
    </source>
</evidence>
<dbReference type="PIRSF" id="PIRSF000216">
    <property type="entry name" value="NADH_DH_24kDa"/>
    <property type="match status" value="1"/>
</dbReference>
<dbReference type="NCBIfam" id="TIGR01958">
    <property type="entry name" value="nuoE_fam"/>
    <property type="match status" value="1"/>
</dbReference>
<comment type="similarity">
    <text evidence="1">Belongs to the complex I 24 kDa subunit family.</text>
</comment>
<dbReference type="CDD" id="cd03064">
    <property type="entry name" value="TRX_Fd_NuoE"/>
    <property type="match status" value="1"/>
</dbReference>
<dbReference type="PROSITE" id="PS01099">
    <property type="entry name" value="COMPLEX1_24K"/>
    <property type="match status" value="1"/>
</dbReference>
<keyword evidence="2 7" id="KW-0001">2Fe-2S</keyword>
<evidence type="ECO:0000313" key="9">
    <source>
        <dbReference type="Proteomes" id="UP000252355"/>
    </source>
</evidence>
<comment type="caution">
    <text evidence="8">The sequence shown here is derived from an EMBL/GenBank/DDBJ whole genome shotgun (WGS) entry which is preliminary data.</text>
</comment>
<evidence type="ECO:0000256" key="4">
    <source>
        <dbReference type="ARBA" id="ARBA00023004"/>
    </source>
</evidence>
<keyword evidence="4 7" id="KW-0408">Iron</keyword>
<evidence type="ECO:0000256" key="2">
    <source>
        <dbReference type="ARBA" id="ARBA00022714"/>
    </source>
</evidence>
<evidence type="ECO:0000256" key="7">
    <source>
        <dbReference type="PIRSR" id="PIRSR000216-1"/>
    </source>
</evidence>
<comment type="cofactor">
    <cofactor evidence="7">
        <name>[2Fe-2S] cluster</name>
        <dbReference type="ChEBI" id="CHEBI:190135"/>
    </cofactor>
    <text evidence="7">Binds 1 [2Fe-2S] cluster.</text>
</comment>
<dbReference type="SUPFAM" id="SSF52833">
    <property type="entry name" value="Thioredoxin-like"/>
    <property type="match status" value="1"/>
</dbReference>
<dbReference type="PANTHER" id="PTHR10371">
    <property type="entry name" value="NADH DEHYDROGENASE UBIQUINONE FLAVOPROTEIN 2, MITOCHONDRIAL"/>
    <property type="match status" value="1"/>
</dbReference>
<proteinExistence type="inferred from homology"/>
<dbReference type="PANTHER" id="PTHR10371:SF3">
    <property type="entry name" value="NADH DEHYDROGENASE [UBIQUINONE] FLAVOPROTEIN 2, MITOCHONDRIAL"/>
    <property type="match status" value="1"/>
</dbReference>
<feature type="binding site" evidence="7">
    <location>
        <position position="88"/>
    </location>
    <ligand>
        <name>[2Fe-2S] cluster</name>
        <dbReference type="ChEBI" id="CHEBI:190135"/>
    </ligand>
</feature>
<evidence type="ECO:0000256" key="3">
    <source>
        <dbReference type="ARBA" id="ARBA00022723"/>
    </source>
</evidence>
<feature type="binding site" evidence="7">
    <location>
        <position position="83"/>
    </location>
    <ligand>
        <name>[2Fe-2S] cluster</name>
        <dbReference type="ChEBI" id="CHEBI:190135"/>
    </ligand>
</feature>
<dbReference type="Proteomes" id="UP000252355">
    <property type="component" value="Unassembled WGS sequence"/>
</dbReference>
<name>A0A367ZTJ0_9BACT</name>
<dbReference type="InterPro" id="IPR041921">
    <property type="entry name" value="NuoE_N"/>
</dbReference>
<dbReference type="Gene3D" id="3.40.30.10">
    <property type="entry name" value="Glutaredoxin"/>
    <property type="match status" value="1"/>
</dbReference>
<organism evidence="8 9">
    <name type="scientific">Candidatus Ozemobacter sibiricus</name>
    <dbReference type="NCBI Taxonomy" id="2268124"/>
    <lineage>
        <taxon>Bacteria</taxon>
        <taxon>Candidatus Ozemobacteria</taxon>
        <taxon>Candidatus Ozemobacterales</taxon>
        <taxon>Candidatus Ozemobacteraceae</taxon>
        <taxon>Candidatus Ozemobacter</taxon>
    </lineage>
</organism>
<gene>
    <name evidence="8" type="ORF">OZSIB_0592</name>
</gene>
<dbReference type="Pfam" id="PF01257">
    <property type="entry name" value="2Fe-2S_thioredx"/>
    <property type="match status" value="1"/>
</dbReference>
<dbReference type="GO" id="GO:0046872">
    <property type="term" value="F:metal ion binding"/>
    <property type="evidence" value="ECO:0007669"/>
    <property type="project" value="UniProtKB-KW"/>
</dbReference>
<evidence type="ECO:0000256" key="1">
    <source>
        <dbReference type="ARBA" id="ARBA00010643"/>
    </source>
</evidence>
<feature type="binding site" evidence="7">
    <location>
        <position position="128"/>
    </location>
    <ligand>
        <name>[2Fe-2S] cluster</name>
        <dbReference type="ChEBI" id="CHEBI:190135"/>
    </ligand>
</feature>
<dbReference type="GO" id="GO:0051537">
    <property type="term" value="F:2 iron, 2 sulfur cluster binding"/>
    <property type="evidence" value="ECO:0007669"/>
    <property type="project" value="UniProtKB-KW"/>
</dbReference>
<feature type="binding site" evidence="7">
    <location>
        <position position="124"/>
    </location>
    <ligand>
        <name>[2Fe-2S] cluster</name>
        <dbReference type="ChEBI" id="CHEBI:190135"/>
    </ligand>
</feature>
<reference evidence="8 9" key="1">
    <citation type="submission" date="2018-05" db="EMBL/GenBank/DDBJ databases">
        <title>A metagenomic window into the 2 km-deep terrestrial subsurface aquifer revealed taxonomically and functionally diverse microbial community comprising novel uncultured bacterial lineages.</title>
        <authorList>
            <person name="Kadnikov V.V."/>
            <person name="Mardanov A.V."/>
            <person name="Beletsky A.V."/>
            <person name="Banks D."/>
            <person name="Pimenov N.V."/>
            <person name="Frank Y.A."/>
            <person name="Karnachuk O.V."/>
            <person name="Ravin N.V."/>
        </authorList>
    </citation>
    <scope>NUCLEOTIDE SEQUENCE [LARGE SCALE GENOMIC DNA]</scope>
    <source>
        <strain evidence="8">BY5</strain>
    </source>
</reference>
<keyword evidence="3 7" id="KW-0479">Metal-binding</keyword>
<dbReference type="AlphaFoldDB" id="A0A367ZTJ0"/>
<keyword evidence="5 7" id="KW-0411">Iron-sulfur</keyword>
<dbReference type="InterPro" id="IPR042128">
    <property type="entry name" value="NuoE_dom"/>
</dbReference>
<accession>A0A367ZTJ0</accession>
<dbReference type="InterPro" id="IPR002023">
    <property type="entry name" value="NuoE-like"/>
</dbReference>
<dbReference type="Gene3D" id="1.10.10.1590">
    <property type="entry name" value="NADH-quinone oxidoreductase subunit E"/>
    <property type="match status" value="1"/>
</dbReference>
<dbReference type="NCBIfam" id="NF005722">
    <property type="entry name" value="PRK07539.1-2"/>
    <property type="match status" value="1"/>
</dbReference>
<evidence type="ECO:0000256" key="6">
    <source>
        <dbReference type="ARBA" id="ARBA00034078"/>
    </source>
</evidence>